<dbReference type="AlphaFoldDB" id="A0A9P8I1V0"/>
<protein>
    <recommendedName>
        <fullName evidence="1">Dienelactone hydrolase domain-containing protein</fullName>
    </recommendedName>
</protein>
<evidence type="ECO:0000313" key="3">
    <source>
        <dbReference type="Proteomes" id="UP000698800"/>
    </source>
</evidence>
<evidence type="ECO:0000259" key="1">
    <source>
        <dbReference type="Pfam" id="PF01738"/>
    </source>
</evidence>
<dbReference type="Proteomes" id="UP000698800">
    <property type="component" value="Unassembled WGS sequence"/>
</dbReference>
<dbReference type="Gene3D" id="3.40.50.1820">
    <property type="entry name" value="alpha/beta hydrolase"/>
    <property type="match status" value="1"/>
</dbReference>
<dbReference type="GO" id="GO:0016787">
    <property type="term" value="F:hydrolase activity"/>
    <property type="evidence" value="ECO:0007669"/>
    <property type="project" value="InterPro"/>
</dbReference>
<keyword evidence="3" id="KW-1185">Reference proteome</keyword>
<organism evidence="2 3">
    <name type="scientific">Glutinoglossum americanum</name>
    <dbReference type="NCBI Taxonomy" id="1670608"/>
    <lineage>
        <taxon>Eukaryota</taxon>
        <taxon>Fungi</taxon>
        <taxon>Dikarya</taxon>
        <taxon>Ascomycota</taxon>
        <taxon>Pezizomycotina</taxon>
        <taxon>Geoglossomycetes</taxon>
        <taxon>Geoglossales</taxon>
        <taxon>Geoglossaceae</taxon>
        <taxon>Glutinoglossum</taxon>
    </lineage>
</organism>
<dbReference type="InterPro" id="IPR029058">
    <property type="entry name" value="AB_hydrolase_fold"/>
</dbReference>
<accession>A0A9P8I1V0</accession>
<sequence>MSEPSKACCTIPPIIPKDYHPKGTYTTIAGLKTYHTSPPSPTATILFIYDIFGYFPQTLQGADILASAGNFAVYMPDWFEDDPADISWYPPDTPEKGAKVKAFFAGKANPGATVARAGAWVEEVRSRAGADAGTWGVVGLCWGGKVVSLLSTPSYPFSFAATAHPAMVDPADATAISVPFMMLASKDEDPVAVSGFAENLKVEKSVETFGDQVHGWMGARGDLEDGRCRGEYERGYRSVTEFFLKFV</sequence>
<dbReference type="InterPro" id="IPR002925">
    <property type="entry name" value="Dienelactn_hydro"/>
</dbReference>
<dbReference type="OrthoDB" id="2147163at2759"/>
<dbReference type="PANTHER" id="PTHR47668:SF1">
    <property type="entry name" value="DIENELACTONE HYDROLASE DOMAIN-CONTAINING PROTEIN-RELATED"/>
    <property type="match status" value="1"/>
</dbReference>
<name>A0A9P8I1V0_9PEZI</name>
<comment type="caution">
    <text evidence="2">The sequence shown here is derived from an EMBL/GenBank/DDBJ whole genome shotgun (WGS) entry which is preliminary data.</text>
</comment>
<dbReference type="Pfam" id="PF01738">
    <property type="entry name" value="DLH"/>
    <property type="match status" value="1"/>
</dbReference>
<dbReference type="SUPFAM" id="SSF53474">
    <property type="entry name" value="alpha/beta-Hydrolases"/>
    <property type="match status" value="1"/>
</dbReference>
<reference evidence="2" key="1">
    <citation type="submission" date="2021-03" db="EMBL/GenBank/DDBJ databases">
        <title>Comparative genomics and phylogenomic investigation of the class Geoglossomycetes provide insights into ecological specialization and systematics.</title>
        <authorList>
            <person name="Melie T."/>
            <person name="Pirro S."/>
            <person name="Miller A.N."/>
            <person name="Quandt A."/>
        </authorList>
    </citation>
    <scope>NUCLEOTIDE SEQUENCE</scope>
    <source>
        <strain evidence="2">GBOQ0MN5Z8</strain>
    </source>
</reference>
<feature type="domain" description="Dienelactone hydrolase" evidence="1">
    <location>
        <begin position="32"/>
        <end position="244"/>
    </location>
</feature>
<evidence type="ECO:0000313" key="2">
    <source>
        <dbReference type="EMBL" id="KAH0541785.1"/>
    </source>
</evidence>
<proteinExistence type="predicted"/>
<gene>
    <name evidence="2" type="ORF">FGG08_003740</name>
</gene>
<dbReference type="PANTHER" id="PTHR47668">
    <property type="entry name" value="DIENELACTONE HYDROLASE FAMILY PROTEIN (AFU_ORTHOLOGUE AFUA_6G01940)"/>
    <property type="match status" value="1"/>
</dbReference>
<dbReference type="EMBL" id="JAGHQL010000068">
    <property type="protein sequence ID" value="KAH0541785.1"/>
    <property type="molecule type" value="Genomic_DNA"/>
</dbReference>